<dbReference type="PRINTS" id="PR01950">
    <property type="entry name" value="LANCSUPER"/>
</dbReference>
<organism evidence="1 2">
    <name type="scientific">Streptomyces goshikiensis</name>
    <dbReference type="NCBI Taxonomy" id="1942"/>
    <lineage>
        <taxon>Bacteria</taxon>
        <taxon>Bacillati</taxon>
        <taxon>Actinomycetota</taxon>
        <taxon>Actinomycetes</taxon>
        <taxon>Kitasatosporales</taxon>
        <taxon>Streptomycetaceae</taxon>
        <taxon>Streptomyces</taxon>
    </lineage>
</organism>
<evidence type="ECO:0000313" key="1">
    <source>
        <dbReference type="EMBL" id="WUO51200.1"/>
    </source>
</evidence>
<keyword evidence="1" id="KW-0614">Plasmid</keyword>
<keyword evidence="2" id="KW-1185">Reference proteome</keyword>
<protein>
    <submittedName>
        <fullName evidence="1">Lanthionine synthetase C family protein</fullName>
    </submittedName>
</protein>
<dbReference type="InterPro" id="IPR033889">
    <property type="entry name" value="LanC"/>
</dbReference>
<accession>A0ABZ1RYF6</accession>
<dbReference type="CDD" id="cd04793">
    <property type="entry name" value="LanC"/>
    <property type="match status" value="1"/>
</dbReference>
<evidence type="ECO:0000313" key="2">
    <source>
        <dbReference type="Proteomes" id="UP001432075"/>
    </source>
</evidence>
<dbReference type="Pfam" id="PF05147">
    <property type="entry name" value="LANC_like"/>
    <property type="match status" value="1"/>
</dbReference>
<dbReference type="InterPro" id="IPR007822">
    <property type="entry name" value="LANC-like"/>
</dbReference>
<dbReference type="RefSeq" id="WP_124291099.1">
    <property type="nucleotide sequence ID" value="NZ_CP108058.1"/>
</dbReference>
<dbReference type="Gene3D" id="1.50.10.20">
    <property type="match status" value="1"/>
</dbReference>
<sequence>MISASLAGQARATAAMITSRLADPAHIEAAVAASIPDPNALGPRPPSSLLAGDAGIALLLRHAGDAPHEEADRWRRAGHAALLRAVRDTREAPLTSAGIVTGSAGLALAMAEFAATDHRYRPGLDGVHIGLADQTRRRLADGGPAGGPRFEDYDVLGGASGVLGHLLTQAPDRTDPAPVHALIDDLVRFCTAESEGHEPRWVVPLEHYPLPPRTTREAHGFINLGMAHGIPGPLAALALAWKSGYRRPRMGEAIANTVAALSAAAVRDEFGVIWPGEIPVGPDGRHTEEHHPARSAWCYGVPGIAVALLTAADALADRRLRNFAIEAIEADLRRVEATLDRRSPSLCHGLAGLLSIAEVFARTTGSATARTFLPVLTEHLLSHCSADLPFGVQNREPPDLKIDNPDFLCGAAGVAAALWTVSTPVSRGWQRALLIA</sequence>
<geneLocation type="plasmid" evidence="1 2">
    <name>unnamed1</name>
</geneLocation>
<dbReference type="Proteomes" id="UP001432075">
    <property type="component" value="Plasmid unnamed1"/>
</dbReference>
<dbReference type="PRINTS" id="PR01955">
    <property type="entry name" value="LANCFRANKIA"/>
</dbReference>
<proteinExistence type="predicted"/>
<name>A0ABZ1RYF6_9ACTN</name>
<dbReference type="SUPFAM" id="SSF158745">
    <property type="entry name" value="LanC-like"/>
    <property type="match status" value="1"/>
</dbReference>
<gene>
    <name evidence="1" type="ORF">OHU17_35605</name>
</gene>
<dbReference type="EMBL" id="CP108058">
    <property type="protein sequence ID" value="WUO51200.1"/>
    <property type="molecule type" value="Genomic_DNA"/>
</dbReference>
<dbReference type="SMART" id="SM01260">
    <property type="entry name" value="LANC_like"/>
    <property type="match status" value="1"/>
</dbReference>
<reference evidence="1" key="1">
    <citation type="submission" date="2022-10" db="EMBL/GenBank/DDBJ databases">
        <title>The complete genomes of actinobacterial strains from the NBC collection.</title>
        <authorList>
            <person name="Joergensen T.S."/>
            <person name="Alvarez Arevalo M."/>
            <person name="Sterndorff E.B."/>
            <person name="Faurdal D."/>
            <person name="Vuksanovic O."/>
            <person name="Mourched A.-S."/>
            <person name="Charusanti P."/>
            <person name="Shaw S."/>
            <person name="Blin K."/>
            <person name="Weber T."/>
        </authorList>
    </citation>
    <scope>NUCLEOTIDE SEQUENCE</scope>
    <source>
        <strain evidence="1">NBC_00283</strain>
        <plasmid evidence="1">unnamed1</plasmid>
    </source>
</reference>